<dbReference type="InterPro" id="IPR006205">
    <property type="entry name" value="Mev_gal_kin"/>
</dbReference>
<dbReference type="eggNOG" id="COG1577">
    <property type="taxonomic scope" value="Bacteria"/>
</dbReference>
<dbReference type="Pfam" id="PF00288">
    <property type="entry name" value="GHMP_kinases_N"/>
    <property type="match status" value="1"/>
</dbReference>
<organism evidence="12 13">
    <name type="scientific">Chloroflexus aurantiacus (strain ATCC 29366 / DSM 635 / J-10-fl)</name>
    <dbReference type="NCBI Taxonomy" id="324602"/>
    <lineage>
        <taxon>Bacteria</taxon>
        <taxon>Bacillati</taxon>
        <taxon>Chloroflexota</taxon>
        <taxon>Chloroflexia</taxon>
        <taxon>Chloroflexales</taxon>
        <taxon>Chloroflexineae</taxon>
        <taxon>Chloroflexaceae</taxon>
        <taxon>Chloroflexus</taxon>
    </lineage>
</organism>
<dbReference type="SUPFAM" id="SSF54211">
    <property type="entry name" value="Ribosomal protein S5 domain 2-like"/>
    <property type="match status" value="1"/>
</dbReference>
<evidence type="ECO:0000256" key="7">
    <source>
        <dbReference type="ARBA" id="ARBA00022842"/>
    </source>
</evidence>
<name>A9WH18_CHLAA</name>
<dbReference type="PRINTS" id="PR00959">
    <property type="entry name" value="MEVGALKINASE"/>
</dbReference>
<evidence type="ECO:0000313" key="12">
    <source>
        <dbReference type="EMBL" id="ABY34113.1"/>
    </source>
</evidence>
<keyword evidence="1" id="KW-0963">Cytoplasm</keyword>
<reference evidence="13" key="1">
    <citation type="journal article" date="2011" name="BMC Genomics">
        <title>Complete genome sequence of the filamentous anoxygenic phototrophic bacterium Chloroflexus aurantiacus.</title>
        <authorList>
            <person name="Tang K.H."/>
            <person name="Barry K."/>
            <person name="Chertkov O."/>
            <person name="Dalin E."/>
            <person name="Han C.S."/>
            <person name="Hauser L.J."/>
            <person name="Honchak B.M."/>
            <person name="Karbach L.E."/>
            <person name="Land M.L."/>
            <person name="Lapidus A."/>
            <person name="Larimer F.W."/>
            <person name="Mikhailova N."/>
            <person name="Pitluck S."/>
            <person name="Pierson B.K."/>
            <person name="Blankenship R.E."/>
        </authorList>
    </citation>
    <scope>NUCLEOTIDE SEQUENCE [LARGE SCALE GENOMIC DNA]</scope>
    <source>
        <strain evidence="13">ATCC 29366 / DSM 635 / J-10-fl</strain>
    </source>
</reference>
<keyword evidence="3" id="KW-0808">Transferase</keyword>
<dbReference type="Pfam" id="PF08544">
    <property type="entry name" value="GHMP_kinases_C"/>
    <property type="match status" value="1"/>
</dbReference>
<evidence type="ECO:0000256" key="6">
    <source>
        <dbReference type="ARBA" id="ARBA00022840"/>
    </source>
</evidence>
<evidence type="ECO:0000313" key="13">
    <source>
        <dbReference type="Proteomes" id="UP000002008"/>
    </source>
</evidence>
<dbReference type="InParanoid" id="A9WH18"/>
<evidence type="ECO:0000256" key="2">
    <source>
        <dbReference type="ARBA" id="ARBA00022516"/>
    </source>
</evidence>
<dbReference type="PATRIC" id="fig|324602.8.peg.1009"/>
<dbReference type="InterPro" id="IPR020568">
    <property type="entry name" value="Ribosomal_Su5_D2-typ_SF"/>
</dbReference>
<dbReference type="SUPFAM" id="SSF55060">
    <property type="entry name" value="GHMP Kinase, C-terminal domain"/>
    <property type="match status" value="1"/>
</dbReference>
<dbReference type="GO" id="GO:0004496">
    <property type="term" value="F:mevalonate kinase activity"/>
    <property type="evidence" value="ECO:0000318"/>
    <property type="project" value="GO_Central"/>
</dbReference>
<dbReference type="UniPathway" id="UPA00057">
    <property type="reaction ID" value="UER00098"/>
</dbReference>
<accession>A9WH18</accession>
<comment type="pathway">
    <text evidence="9">Isoprenoid biosynthesis; isopentenyl diphosphate biosynthesis via mevalonate pathway; isopentenyl diphosphate from (R)-mevalonate: step 1/3.</text>
</comment>
<keyword evidence="2" id="KW-0444">Lipid biosynthesis</keyword>
<dbReference type="AlphaFoldDB" id="A9WH18"/>
<protein>
    <submittedName>
        <fullName evidence="12">Mevalonate kinase</fullName>
    </submittedName>
</protein>
<keyword evidence="5 12" id="KW-0418">Kinase</keyword>
<evidence type="ECO:0000256" key="4">
    <source>
        <dbReference type="ARBA" id="ARBA00022741"/>
    </source>
</evidence>
<keyword evidence="4" id="KW-0547">Nucleotide-binding</keyword>
<keyword evidence="6" id="KW-0067">ATP-binding</keyword>
<evidence type="ECO:0000259" key="10">
    <source>
        <dbReference type="Pfam" id="PF00288"/>
    </source>
</evidence>
<dbReference type="InterPro" id="IPR006204">
    <property type="entry name" value="GHMP_kinase_N_dom"/>
</dbReference>
<dbReference type="RefSeq" id="WP_012256769.1">
    <property type="nucleotide sequence ID" value="NC_010175.1"/>
</dbReference>
<evidence type="ECO:0000256" key="1">
    <source>
        <dbReference type="ARBA" id="ARBA00022490"/>
    </source>
</evidence>
<evidence type="ECO:0000256" key="8">
    <source>
        <dbReference type="ARBA" id="ARBA00023098"/>
    </source>
</evidence>
<dbReference type="EnsemblBacteria" id="ABY34113">
    <property type="protein sequence ID" value="ABY34113"/>
    <property type="gene ID" value="Caur_0880"/>
</dbReference>
<proteinExistence type="predicted"/>
<dbReference type="FunFam" id="3.30.70.890:FF:000024">
    <property type="entry name" value="Mevalonate kinase"/>
    <property type="match status" value="1"/>
</dbReference>
<feature type="domain" description="GHMP kinase N-terminal" evidence="10">
    <location>
        <begin position="70"/>
        <end position="148"/>
    </location>
</feature>
<evidence type="ECO:0000259" key="11">
    <source>
        <dbReference type="Pfam" id="PF08544"/>
    </source>
</evidence>
<dbReference type="Gene3D" id="3.30.230.10">
    <property type="match status" value="1"/>
</dbReference>
<dbReference type="HOGENOM" id="CLU_017814_0_0_0"/>
<dbReference type="KEGG" id="cau:Caur_0880"/>
<keyword evidence="8" id="KW-0443">Lipid metabolism</keyword>
<dbReference type="PANTHER" id="PTHR43290:SF2">
    <property type="entry name" value="MEVALONATE KINASE"/>
    <property type="match status" value="1"/>
</dbReference>
<gene>
    <name evidence="12" type="ordered locus">Caur_0880</name>
</gene>
<dbReference type="InterPro" id="IPR013750">
    <property type="entry name" value="GHMP_kinase_C_dom"/>
</dbReference>
<dbReference type="Gene3D" id="3.30.70.890">
    <property type="entry name" value="GHMP kinase, C-terminal domain"/>
    <property type="match status" value="1"/>
</dbReference>
<dbReference type="STRING" id="324602.Caur_0880"/>
<dbReference type="GO" id="GO:0019287">
    <property type="term" value="P:isopentenyl diphosphate biosynthetic process, mevalonate pathway"/>
    <property type="evidence" value="ECO:0000318"/>
    <property type="project" value="GO_Central"/>
</dbReference>
<evidence type="ECO:0000256" key="9">
    <source>
        <dbReference type="ARBA" id="ARBA00029438"/>
    </source>
</evidence>
<sequence>MATAPAKLILCGEHAVVYGRPAIALPLADIRATATVAPSPAGSGPMIHAPDLGGRWRVAEQPTDPLSRLVTTVVERFGLPADVEITIRSAIPIASGMGSGAAIATAIVRELLAYGGQTLPPAEISAIVYESERAYHGTPSGIDNTVVAFEQPIWFQRRPDQPPLIEPIVIGTPLTLVVGDTGVRSPTRLPVGAVRERWQADPARYEALFDQVATLVVAARTALAEGDVVTLGTLLNTNHELLRDIGVSSAELDCLTTAARSAGALGAKLAGAGWGGVMLALTTPDQAPVIAAALQAAGATNTLVTTIAATG</sequence>
<evidence type="ECO:0000256" key="5">
    <source>
        <dbReference type="ARBA" id="ARBA00022777"/>
    </source>
</evidence>
<dbReference type="Proteomes" id="UP000002008">
    <property type="component" value="Chromosome"/>
</dbReference>
<evidence type="ECO:0000256" key="3">
    <source>
        <dbReference type="ARBA" id="ARBA00022679"/>
    </source>
</evidence>
<dbReference type="GO" id="GO:0005829">
    <property type="term" value="C:cytosol"/>
    <property type="evidence" value="ECO:0000318"/>
    <property type="project" value="GO_Central"/>
</dbReference>
<dbReference type="InterPro" id="IPR014721">
    <property type="entry name" value="Ribsml_uS5_D2-typ_fold_subgr"/>
</dbReference>
<keyword evidence="13" id="KW-1185">Reference proteome</keyword>
<keyword evidence="7" id="KW-0460">Magnesium</keyword>
<dbReference type="InterPro" id="IPR036554">
    <property type="entry name" value="GHMP_kinase_C_sf"/>
</dbReference>
<feature type="domain" description="GHMP kinase C-terminal" evidence="11">
    <location>
        <begin position="220"/>
        <end position="298"/>
    </location>
</feature>
<dbReference type="EMBL" id="CP000909">
    <property type="protein sequence ID" value="ABY34113.1"/>
    <property type="molecule type" value="Genomic_DNA"/>
</dbReference>
<dbReference type="GO" id="GO:0005524">
    <property type="term" value="F:ATP binding"/>
    <property type="evidence" value="ECO:0007669"/>
    <property type="project" value="UniProtKB-KW"/>
</dbReference>
<dbReference type="PANTHER" id="PTHR43290">
    <property type="entry name" value="MEVALONATE KINASE"/>
    <property type="match status" value="1"/>
</dbReference>
<dbReference type="NCBIfam" id="TIGR00549">
    <property type="entry name" value="mevalon_kin"/>
    <property type="match status" value="1"/>
</dbReference>